<dbReference type="GO" id="GO:0009055">
    <property type="term" value="F:electron transfer activity"/>
    <property type="evidence" value="ECO:0007669"/>
    <property type="project" value="InterPro"/>
</dbReference>
<dbReference type="Pfam" id="PF07635">
    <property type="entry name" value="PSCyt1"/>
    <property type="match status" value="1"/>
</dbReference>
<dbReference type="GO" id="GO:0020037">
    <property type="term" value="F:heme binding"/>
    <property type="evidence" value="ECO:0007669"/>
    <property type="project" value="InterPro"/>
</dbReference>
<reference evidence="5 6" key="1">
    <citation type="submission" date="2019-05" db="EMBL/GenBank/DDBJ databases">
        <title>Verrucobacter flavum gen. nov., sp. nov. a new member of the family Verrucomicrobiaceae.</title>
        <authorList>
            <person name="Szuroczki S."/>
            <person name="Abbaszade G."/>
            <person name="Szabo A."/>
            <person name="Felfoldi T."/>
            <person name="Schumann P."/>
            <person name="Boka K."/>
            <person name="Keki Z."/>
            <person name="Toumi M."/>
            <person name="Toth E."/>
        </authorList>
    </citation>
    <scope>NUCLEOTIDE SEQUENCE [LARGE SCALE GENOMIC DNA]</scope>
    <source>
        <strain evidence="5 6">MG-N-17</strain>
    </source>
</reference>
<dbReference type="PANTHER" id="PTHR35889:SF3">
    <property type="entry name" value="F-BOX DOMAIN-CONTAINING PROTEIN"/>
    <property type="match status" value="1"/>
</dbReference>
<dbReference type="AlphaFoldDB" id="A0A5R8KFX1"/>
<dbReference type="EMBL" id="VAUV01000006">
    <property type="protein sequence ID" value="TLD71190.1"/>
    <property type="molecule type" value="Genomic_DNA"/>
</dbReference>
<dbReference type="Pfam" id="PF07587">
    <property type="entry name" value="PSD1"/>
    <property type="match status" value="1"/>
</dbReference>
<dbReference type="InterPro" id="IPR013320">
    <property type="entry name" value="ConA-like_dom_sf"/>
</dbReference>
<sequence length="1050" mass="117895">MKKTLTLLLLLSASFNASAASDVTAEADAQREAMLFFENDIRPILANRCYSCHGEDKQKAGLRVDDINHLLAGGDTGAALTKGDPDKSLFIEAVRYQNADFQMPPKEKLPDNEIALLEKWVAMGAPWPQTAEQAKAGARDEFGFTAEDRSLWSLQPLAKPTPPANVGQNWAKNSIDSFIAAKHAETKLTPAPTATPRELIRRAYYDLTGLPPTTEQVAAFEKDPSDVAYAKLIDTLLATPQYGERWAQHWLDLVRFAESDGYNADAYRPAAWPYRDWVINAFNNDMPYDQFVRYQLAGDEINPEDPNVLVATSYLRNGIYEWNQRDVRGQHQLIVEDMTDTTGELFLGLSMGCARCHNHKFDPILQKDYYRLQAFFTPVLWRTDLKLATPEEKAAHAKQTAEWEAATVQTRAQMQAMVGKYLESKKKSAFERFRDDIEVMMHKDPNDREPLEHQLASLAYRQVQYEEERFTPLTSLKKDEDKKAYQALEAELKKFDHLKPKPLLDAFVATDAKATFPPTILKTRAGETDIAPGFLTILEPGDINPAPIGNSTGRRTALANWMTRPDNQLTTRTIVNRIWAYHFGRGISSVTSDLGNMGEKPTHPELLDWLAQEFVSNGWSFKKLHRTIMLSATYRQTALRTADAHINTTDPGNTLLWRFHPRRLDAEQARDSMLTASGEIDVTLGGEVKDAAKTTRRAIYVTKKRNNQDEFLRNLDAPAGFLSAPERQTTTTPTQALFMLNGDWVLTRARELATRSKTIDEAWQNALGRSPTAKEAELAHQFLRNRAGEDAYQLDQSTAKDTDEALFKDGTPHERILVKDAKKEGDDFTIEALVTLDSIDVNASVRTIVSRWNLGKDNLESFGWSLGVTGIKSRYKPNNLIVQLVGEDENTNIGYEVVPSDLHLKLNTPYYLAVTVSCAAKTVTFRVTDLSQPNQKPTSVVIPHDIRRGISKGASSLVIGGLNQRTPTHHWDGRIDALRLSLGAQDEDRFHPKANLWKNALVNWNATKPLAPGSEWSGFDGKSDSNNPLQNAMTDLCHVLLNSNEFLYLH</sequence>
<evidence type="ECO:0000259" key="4">
    <source>
        <dbReference type="Pfam" id="PF07635"/>
    </source>
</evidence>
<evidence type="ECO:0000313" key="6">
    <source>
        <dbReference type="Proteomes" id="UP000306196"/>
    </source>
</evidence>
<dbReference type="RefSeq" id="WP_138086038.1">
    <property type="nucleotide sequence ID" value="NZ_VAUV01000006.1"/>
</dbReference>
<dbReference type="Gene3D" id="2.60.120.200">
    <property type="match status" value="1"/>
</dbReference>
<dbReference type="OrthoDB" id="175422at2"/>
<feature type="domain" description="DUF1549" evidence="2">
    <location>
        <begin position="175"/>
        <end position="378"/>
    </location>
</feature>
<dbReference type="PANTHER" id="PTHR35889">
    <property type="entry name" value="CYCLOINULO-OLIGOSACCHARIDE FRUCTANOTRANSFERASE-RELATED"/>
    <property type="match status" value="1"/>
</dbReference>
<evidence type="ECO:0000259" key="2">
    <source>
        <dbReference type="Pfam" id="PF07583"/>
    </source>
</evidence>
<evidence type="ECO:0000256" key="1">
    <source>
        <dbReference type="SAM" id="SignalP"/>
    </source>
</evidence>
<accession>A0A5R8KFX1</accession>
<dbReference type="InterPro" id="IPR011444">
    <property type="entry name" value="DUF1549"/>
</dbReference>
<dbReference type="SUPFAM" id="SSF49899">
    <property type="entry name" value="Concanavalin A-like lectins/glucanases"/>
    <property type="match status" value="1"/>
</dbReference>
<dbReference type="InterPro" id="IPR036909">
    <property type="entry name" value="Cyt_c-like_dom_sf"/>
</dbReference>
<organism evidence="5 6">
    <name type="scientific">Phragmitibacter flavus</name>
    <dbReference type="NCBI Taxonomy" id="2576071"/>
    <lineage>
        <taxon>Bacteria</taxon>
        <taxon>Pseudomonadati</taxon>
        <taxon>Verrucomicrobiota</taxon>
        <taxon>Verrucomicrobiia</taxon>
        <taxon>Verrucomicrobiales</taxon>
        <taxon>Verrucomicrobiaceae</taxon>
        <taxon>Phragmitibacter</taxon>
    </lineage>
</organism>
<dbReference type="Pfam" id="PF07583">
    <property type="entry name" value="PSCyt2"/>
    <property type="match status" value="1"/>
</dbReference>
<keyword evidence="6" id="KW-1185">Reference proteome</keyword>
<dbReference type="InterPro" id="IPR022655">
    <property type="entry name" value="DUF1553"/>
</dbReference>
<feature type="domain" description="DUF1553" evidence="3">
    <location>
        <begin position="554"/>
        <end position="783"/>
    </location>
</feature>
<evidence type="ECO:0000313" key="5">
    <source>
        <dbReference type="EMBL" id="TLD71190.1"/>
    </source>
</evidence>
<name>A0A5R8KFX1_9BACT</name>
<proteinExistence type="predicted"/>
<feature type="chain" id="PRO_5024426318" evidence="1">
    <location>
        <begin position="20"/>
        <end position="1050"/>
    </location>
</feature>
<feature type="domain" description="Cytochrome C Planctomycete-type" evidence="4">
    <location>
        <begin position="49"/>
        <end position="107"/>
    </location>
</feature>
<dbReference type="InterPro" id="IPR011429">
    <property type="entry name" value="Cyt_c_Planctomycete-type"/>
</dbReference>
<evidence type="ECO:0000259" key="3">
    <source>
        <dbReference type="Pfam" id="PF07587"/>
    </source>
</evidence>
<gene>
    <name evidence="5" type="ORF">FEM03_09815</name>
</gene>
<dbReference type="SUPFAM" id="SSF46626">
    <property type="entry name" value="Cytochrome c"/>
    <property type="match status" value="1"/>
</dbReference>
<feature type="signal peptide" evidence="1">
    <location>
        <begin position="1"/>
        <end position="19"/>
    </location>
</feature>
<dbReference type="Proteomes" id="UP000306196">
    <property type="component" value="Unassembled WGS sequence"/>
</dbReference>
<keyword evidence="1" id="KW-0732">Signal</keyword>
<comment type="caution">
    <text evidence="5">The sequence shown here is derived from an EMBL/GenBank/DDBJ whole genome shotgun (WGS) entry which is preliminary data.</text>
</comment>
<protein>
    <submittedName>
        <fullName evidence="5">DUF1549 domain-containing protein</fullName>
    </submittedName>
</protein>